<sequence length="247" mass="27816">MKCIYPNWPAPRNIRALTTTRLHGVSEVPYKSMNLANHVGDDEAAVMANRQLICQREALPQMPVWLNQIHSTDVVDISNVRTSRQPFNADASYTNTMKTVCAVLTADCLPVLFCSLSGDEVAASHAGWRGLCGGILENTIKHFHCDPSQIMAWLGPAIGAQVFEVGIEVKQQFELYDPDASSAFQLINPHEQKYLADLYLLAKQRLNRLGISQIYGGEYCTYQQNDLFFSYRREKKTGRIASMIWIE</sequence>
<comment type="catalytic activity">
    <reaction evidence="8">
        <text>adenosine + phosphate = alpha-D-ribose 1-phosphate + adenine</text>
        <dbReference type="Rhea" id="RHEA:27642"/>
        <dbReference type="ChEBI" id="CHEBI:16335"/>
        <dbReference type="ChEBI" id="CHEBI:16708"/>
        <dbReference type="ChEBI" id="CHEBI:43474"/>
        <dbReference type="ChEBI" id="CHEBI:57720"/>
        <dbReference type="EC" id="2.4.2.1"/>
    </reaction>
    <physiologicalReaction direction="left-to-right" evidence="8">
        <dbReference type="Rhea" id="RHEA:27643"/>
    </physiologicalReaction>
</comment>
<dbReference type="STRING" id="1267021.FPB0191_01723"/>
<dbReference type="InterPro" id="IPR038371">
    <property type="entry name" value="Cu_polyphenol_OxRdtase_sf"/>
</dbReference>
<comment type="similarity">
    <text evidence="2 10">Belongs to the purine nucleoside phosphorylase YfiH/LACC1 family.</text>
</comment>
<dbReference type="InterPro" id="IPR011324">
    <property type="entry name" value="Cytotoxic_necrot_fac-like_cat"/>
</dbReference>
<keyword evidence="6" id="KW-0862">Zinc</keyword>
<dbReference type="EMBL" id="CP009056">
    <property type="protein sequence ID" value="AJA45539.1"/>
    <property type="molecule type" value="Genomic_DNA"/>
</dbReference>
<evidence type="ECO:0000256" key="10">
    <source>
        <dbReference type="RuleBase" id="RU361274"/>
    </source>
</evidence>
<dbReference type="Pfam" id="PF02578">
    <property type="entry name" value="Cu-oxidase_4"/>
    <property type="match status" value="1"/>
</dbReference>
<gene>
    <name evidence="11" type="ORF">FPB0191_01723</name>
</gene>
<evidence type="ECO:0000256" key="6">
    <source>
        <dbReference type="ARBA" id="ARBA00022833"/>
    </source>
</evidence>
<evidence type="ECO:0000256" key="5">
    <source>
        <dbReference type="ARBA" id="ARBA00022801"/>
    </source>
</evidence>
<keyword evidence="12" id="KW-1185">Reference proteome</keyword>
<comment type="catalytic activity">
    <reaction evidence="7">
        <text>adenosine + H2O + H(+) = inosine + NH4(+)</text>
        <dbReference type="Rhea" id="RHEA:24408"/>
        <dbReference type="ChEBI" id="CHEBI:15377"/>
        <dbReference type="ChEBI" id="CHEBI:15378"/>
        <dbReference type="ChEBI" id="CHEBI:16335"/>
        <dbReference type="ChEBI" id="CHEBI:17596"/>
        <dbReference type="ChEBI" id="CHEBI:28938"/>
        <dbReference type="EC" id="3.5.4.4"/>
    </reaction>
    <physiologicalReaction direction="left-to-right" evidence="7">
        <dbReference type="Rhea" id="RHEA:24409"/>
    </physiologicalReaction>
</comment>
<evidence type="ECO:0000256" key="8">
    <source>
        <dbReference type="ARBA" id="ARBA00048968"/>
    </source>
</evidence>
<dbReference type="KEGG" id="fpp:FPB0191_01723"/>
<evidence type="ECO:0000256" key="4">
    <source>
        <dbReference type="ARBA" id="ARBA00022723"/>
    </source>
</evidence>
<reference evidence="11 12" key="1">
    <citation type="journal article" date="2014" name="Appl. Environ. Microbiol.">
        <title>Gut symbionts from distinct hosts exhibit genotoxic activity via divergent colibactin biosynthetic pathways.</title>
        <authorList>
            <person name="Engel P."/>
            <person name="Vizcaino M.I."/>
            <person name="Crawford J.M."/>
        </authorList>
    </citation>
    <scope>NUCLEOTIDE SEQUENCE [LARGE SCALE GENOMIC DNA]</scope>
    <source>
        <strain evidence="11 12">PEB0191</strain>
    </source>
</reference>
<dbReference type="RefSeq" id="WP_039105341.1">
    <property type="nucleotide sequence ID" value="NZ_CP009056.1"/>
</dbReference>
<keyword evidence="3" id="KW-0808">Transferase</keyword>
<dbReference type="NCBIfam" id="TIGR00726">
    <property type="entry name" value="peptidoglycan editing factor PgeF"/>
    <property type="match status" value="1"/>
</dbReference>
<accession>A0A0A7S1Z9</accession>
<dbReference type="GO" id="GO:0016787">
    <property type="term" value="F:hydrolase activity"/>
    <property type="evidence" value="ECO:0007669"/>
    <property type="project" value="UniProtKB-KW"/>
</dbReference>
<protein>
    <recommendedName>
        <fullName evidence="10">Purine nucleoside phosphorylase</fullName>
    </recommendedName>
</protein>
<dbReference type="Proteomes" id="UP000030901">
    <property type="component" value="Chromosome"/>
</dbReference>
<comment type="catalytic activity">
    <reaction evidence="9">
        <text>S-methyl-5'-thioadenosine + phosphate = 5-(methylsulfanyl)-alpha-D-ribose 1-phosphate + adenine</text>
        <dbReference type="Rhea" id="RHEA:11852"/>
        <dbReference type="ChEBI" id="CHEBI:16708"/>
        <dbReference type="ChEBI" id="CHEBI:17509"/>
        <dbReference type="ChEBI" id="CHEBI:43474"/>
        <dbReference type="ChEBI" id="CHEBI:58533"/>
        <dbReference type="EC" id="2.4.2.28"/>
    </reaction>
    <physiologicalReaction direction="left-to-right" evidence="9">
        <dbReference type="Rhea" id="RHEA:11853"/>
    </physiologicalReaction>
</comment>
<evidence type="ECO:0000256" key="3">
    <source>
        <dbReference type="ARBA" id="ARBA00022679"/>
    </source>
</evidence>
<evidence type="ECO:0000313" key="11">
    <source>
        <dbReference type="EMBL" id="AJA45539.1"/>
    </source>
</evidence>
<dbReference type="HOGENOM" id="CLU_065784_1_1_6"/>
<dbReference type="AlphaFoldDB" id="A0A0A7S1Z9"/>
<dbReference type="PANTHER" id="PTHR30616:SF2">
    <property type="entry name" value="PURINE NUCLEOSIDE PHOSPHORYLASE LACC1"/>
    <property type="match status" value="1"/>
</dbReference>
<dbReference type="GO" id="GO:0005507">
    <property type="term" value="F:copper ion binding"/>
    <property type="evidence" value="ECO:0007669"/>
    <property type="project" value="TreeGrafter"/>
</dbReference>
<evidence type="ECO:0000256" key="7">
    <source>
        <dbReference type="ARBA" id="ARBA00047989"/>
    </source>
</evidence>
<evidence type="ECO:0000256" key="2">
    <source>
        <dbReference type="ARBA" id="ARBA00007353"/>
    </source>
</evidence>
<comment type="catalytic activity">
    <reaction evidence="1">
        <text>inosine + phosphate = alpha-D-ribose 1-phosphate + hypoxanthine</text>
        <dbReference type="Rhea" id="RHEA:27646"/>
        <dbReference type="ChEBI" id="CHEBI:17368"/>
        <dbReference type="ChEBI" id="CHEBI:17596"/>
        <dbReference type="ChEBI" id="CHEBI:43474"/>
        <dbReference type="ChEBI" id="CHEBI:57720"/>
        <dbReference type="EC" id="2.4.2.1"/>
    </reaction>
    <physiologicalReaction direction="left-to-right" evidence="1">
        <dbReference type="Rhea" id="RHEA:27647"/>
    </physiologicalReaction>
</comment>
<dbReference type="GO" id="GO:0017061">
    <property type="term" value="F:S-methyl-5-thioadenosine phosphorylase activity"/>
    <property type="evidence" value="ECO:0007669"/>
    <property type="project" value="UniProtKB-EC"/>
</dbReference>
<dbReference type="OrthoDB" id="4279at2"/>
<dbReference type="CDD" id="cd16833">
    <property type="entry name" value="YfiH"/>
    <property type="match status" value="1"/>
</dbReference>
<dbReference type="InterPro" id="IPR003730">
    <property type="entry name" value="Cu_polyphenol_OxRdtase"/>
</dbReference>
<evidence type="ECO:0000256" key="9">
    <source>
        <dbReference type="ARBA" id="ARBA00049893"/>
    </source>
</evidence>
<dbReference type="SUPFAM" id="SSF64438">
    <property type="entry name" value="CNF1/YfiH-like putative cysteine hydrolases"/>
    <property type="match status" value="1"/>
</dbReference>
<keyword evidence="5" id="KW-0378">Hydrolase</keyword>
<organism evidence="11 12">
    <name type="scientific">Frischella perrara</name>
    <dbReference type="NCBI Taxonomy" id="1267021"/>
    <lineage>
        <taxon>Bacteria</taxon>
        <taxon>Pseudomonadati</taxon>
        <taxon>Pseudomonadota</taxon>
        <taxon>Gammaproteobacteria</taxon>
        <taxon>Orbales</taxon>
        <taxon>Orbaceae</taxon>
        <taxon>Frischella</taxon>
    </lineage>
</organism>
<dbReference type="PANTHER" id="PTHR30616">
    <property type="entry name" value="UNCHARACTERIZED PROTEIN YFIH"/>
    <property type="match status" value="1"/>
</dbReference>
<evidence type="ECO:0000256" key="1">
    <source>
        <dbReference type="ARBA" id="ARBA00000553"/>
    </source>
</evidence>
<proteinExistence type="inferred from homology"/>
<keyword evidence="4" id="KW-0479">Metal-binding</keyword>
<name>A0A0A7S1Z9_FRIPE</name>
<dbReference type="Gene3D" id="3.60.140.10">
    <property type="entry name" value="CNF1/YfiH-like putative cysteine hydrolases"/>
    <property type="match status" value="1"/>
</dbReference>
<evidence type="ECO:0000313" key="12">
    <source>
        <dbReference type="Proteomes" id="UP000030901"/>
    </source>
</evidence>